<dbReference type="AlphaFoldDB" id="A0A1I7NK76"/>
<evidence type="ECO:0000313" key="2">
    <source>
        <dbReference type="Proteomes" id="UP000199423"/>
    </source>
</evidence>
<organism evidence="1 2">
    <name type="scientific">Hyphomicrobium facile</name>
    <dbReference type="NCBI Taxonomy" id="51670"/>
    <lineage>
        <taxon>Bacteria</taxon>
        <taxon>Pseudomonadati</taxon>
        <taxon>Pseudomonadota</taxon>
        <taxon>Alphaproteobacteria</taxon>
        <taxon>Hyphomicrobiales</taxon>
        <taxon>Hyphomicrobiaceae</taxon>
        <taxon>Hyphomicrobium</taxon>
    </lineage>
</organism>
<evidence type="ECO:0000313" key="1">
    <source>
        <dbReference type="EMBL" id="SFV35072.1"/>
    </source>
</evidence>
<gene>
    <name evidence="1" type="ORF">SAMN04488557_2494</name>
</gene>
<dbReference type="Proteomes" id="UP000199423">
    <property type="component" value="Unassembled WGS sequence"/>
</dbReference>
<reference evidence="2" key="1">
    <citation type="submission" date="2016-10" db="EMBL/GenBank/DDBJ databases">
        <authorList>
            <person name="Varghese N."/>
            <person name="Submissions S."/>
        </authorList>
    </citation>
    <scope>NUCLEOTIDE SEQUENCE [LARGE SCALE GENOMIC DNA]</scope>
    <source>
        <strain evidence="2">DSM 1565</strain>
    </source>
</reference>
<dbReference type="STRING" id="51670.SAMN04488557_2494"/>
<sequence length="89" mass="9951">MSECEQDDARKAFLFVNSARTLSAVTLDREGRNLPHPGICRWNFRGEFPLGVQEVTPFGVDPEPILRGVAANGYFVWPVENLQPFGTSQ</sequence>
<name>A0A1I7NK76_9HYPH</name>
<keyword evidence="2" id="KW-1185">Reference proteome</keyword>
<accession>A0A1I7NK76</accession>
<protein>
    <submittedName>
        <fullName evidence="1">Uncharacterized protein</fullName>
    </submittedName>
</protein>
<proteinExistence type="predicted"/>
<dbReference type="EMBL" id="FPCH01000002">
    <property type="protein sequence ID" value="SFV35072.1"/>
    <property type="molecule type" value="Genomic_DNA"/>
</dbReference>